<feature type="compositionally biased region" description="Basic and acidic residues" evidence="7">
    <location>
        <begin position="373"/>
        <end position="394"/>
    </location>
</feature>
<dbReference type="InParanoid" id="A0A1Y2F3F2"/>
<proteinExistence type="predicted"/>
<dbReference type="GO" id="GO:0034399">
    <property type="term" value="C:nuclear periphery"/>
    <property type="evidence" value="ECO:0007669"/>
    <property type="project" value="TreeGrafter"/>
</dbReference>
<feature type="compositionally biased region" description="Pro residues" evidence="7">
    <location>
        <begin position="462"/>
        <end position="478"/>
    </location>
</feature>
<evidence type="ECO:0000256" key="2">
    <source>
        <dbReference type="ARBA" id="ARBA00022553"/>
    </source>
</evidence>
<feature type="compositionally biased region" description="Low complexity" evidence="7">
    <location>
        <begin position="346"/>
        <end position="357"/>
    </location>
</feature>
<evidence type="ECO:0000256" key="7">
    <source>
        <dbReference type="SAM" id="MobiDB-lite"/>
    </source>
</evidence>
<keyword evidence="4" id="KW-1133">Transmembrane helix</keyword>
<keyword evidence="3" id="KW-0812">Transmembrane</keyword>
<evidence type="ECO:0000256" key="6">
    <source>
        <dbReference type="ARBA" id="ARBA00023242"/>
    </source>
</evidence>
<feature type="region of interest" description="Disordered" evidence="7">
    <location>
        <begin position="435"/>
        <end position="537"/>
    </location>
</feature>
<dbReference type="PANTHER" id="PTHR47808">
    <property type="entry name" value="INNER NUCLEAR MEMBRANE PROTEIN HEH2-RELATED"/>
    <property type="match status" value="1"/>
</dbReference>
<dbReference type="InterPro" id="IPR025856">
    <property type="entry name" value="HeH/LEM_domain"/>
</dbReference>
<dbReference type="Pfam" id="PF09402">
    <property type="entry name" value="MSC"/>
    <property type="match status" value="1"/>
</dbReference>
<comment type="subcellular location">
    <subcellularLocation>
        <location evidence="1">Nucleus inner membrane</location>
    </subcellularLocation>
</comment>
<dbReference type="STRING" id="106004.A0A1Y2F3F2"/>
<feature type="compositionally biased region" description="Polar residues" evidence="7">
    <location>
        <begin position="524"/>
        <end position="536"/>
    </location>
</feature>
<feature type="compositionally biased region" description="Low complexity" evidence="7">
    <location>
        <begin position="500"/>
        <end position="512"/>
    </location>
</feature>
<dbReference type="Pfam" id="PF12949">
    <property type="entry name" value="HeH"/>
    <property type="match status" value="1"/>
</dbReference>
<feature type="region of interest" description="Disordered" evidence="7">
    <location>
        <begin position="71"/>
        <end position="398"/>
    </location>
</feature>
<dbReference type="OrthoDB" id="5376590at2759"/>
<dbReference type="CDD" id="cd12935">
    <property type="entry name" value="LEM_like"/>
    <property type="match status" value="1"/>
</dbReference>
<protein>
    <submittedName>
        <fullName evidence="10">Man1-Src1p-C-terminal domain-domain-containing protein</fullName>
    </submittedName>
</protein>
<feature type="compositionally biased region" description="Polar residues" evidence="7">
    <location>
        <begin position="320"/>
        <end position="331"/>
    </location>
</feature>
<organism evidence="10 11">
    <name type="scientific">Leucosporidium creatinivorum</name>
    <dbReference type="NCBI Taxonomy" id="106004"/>
    <lineage>
        <taxon>Eukaryota</taxon>
        <taxon>Fungi</taxon>
        <taxon>Dikarya</taxon>
        <taxon>Basidiomycota</taxon>
        <taxon>Pucciniomycotina</taxon>
        <taxon>Microbotryomycetes</taxon>
        <taxon>Leucosporidiales</taxon>
        <taxon>Leucosporidium</taxon>
    </lineage>
</organism>
<dbReference type="Gene3D" id="1.10.10.1180">
    <property type="entry name" value="MAN1, winged-helix domain"/>
    <property type="match status" value="1"/>
</dbReference>
<keyword evidence="11" id="KW-1185">Reference proteome</keyword>
<evidence type="ECO:0000259" key="8">
    <source>
        <dbReference type="Pfam" id="PF09402"/>
    </source>
</evidence>
<evidence type="ECO:0000313" key="11">
    <source>
        <dbReference type="Proteomes" id="UP000193467"/>
    </source>
</evidence>
<dbReference type="GO" id="GO:0003682">
    <property type="term" value="F:chromatin binding"/>
    <property type="evidence" value="ECO:0007669"/>
    <property type="project" value="InterPro"/>
</dbReference>
<dbReference type="GO" id="GO:0005637">
    <property type="term" value="C:nuclear inner membrane"/>
    <property type="evidence" value="ECO:0007669"/>
    <property type="project" value="UniProtKB-SubCell"/>
</dbReference>
<sequence length="869" mass="93958">MTTTPPEHLLASFDPQKSKIAQLRGILLEHDVPYPANANKSKLVLLYEQHIRPQAPRLLAALARVQPSTAGILDGESQDGSLVELDTGSESAEGEDEGEVIVSREKGKGKKKKVLSKKSEKGSKKGKGKGKKKAVLVEESESESSSSSEEEEEDQMEVDEPEPPKPSKSKSKPRKSTLSVASTVLEPSDHSNDEQASSPKKRKSSAIGAATQLSSAEKDRRQSLKYSSGPESGFSDYNPFQSGAEDTPERKLKRRKSSMGPSRRSTLGGGAGDDGGEEKEEKERKKKSRKSMPASFSSRGAGAWAVDSMDLDVAGGEEQQPASSPAIQSRLTGRAAPTPSKLSHQASTSSLGASAGGVPSTPGVGSRYMVPLERVKRPPEEAKELKRRPREQWSRRSTNSPSILARRKMRMSWLSSHRLLLLLLLLLRRRLPRGSLSPISRTTSPLLPSNDSPLLPPSLLADPPPPPRLANAPPPPPAAAGASPSAPPRPYPPSAPLPSPSSSSSHSSSHSGTAKKKLSLGFCDTSTPNSNSQQLARGQGSLAAPYLPTPLLSLLNAAHLVPSCTPCPPHARCTEGQLVSCDPDFAPRSHPLRLAGLLPLPPRCEPDTEKLMIVAQWAAECKKVLEERRGSVMCGRGGGGGGGKGEGGEGRKWGMADGELWSVMAGVNLQLPHPYKDSFLDEITRLALRDLEKHGEVVKEEEGTTIYYTTPTFRIPLTCRARLATIRHAKENKMTLASLLALLLSAVWGRWKLGQRKVEKERVRELVGRVLGELRKQEHLHHLDPALCPVPHLAQSHLRDFILQSEHSPSRRQRLWSQVEKVVEGNSNVRALMVEVMGEELRGWQWTGQGGAGEIGTPGGKGVYPKLEL</sequence>
<keyword evidence="5" id="KW-0472">Membrane</keyword>
<evidence type="ECO:0000256" key="4">
    <source>
        <dbReference type="ARBA" id="ARBA00022989"/>
    </source>
</evidence>
<dbReference type="AlphaFoldDB" id="A0A1Y2F3F2"/>
<dbReference type="GO" id="GO:0071763">
    <property type="term" value="P:nuclear membrane organization"/>
    <property type="evidence" value="ECO:0007669"/>
    <property type="project" value="TreeGrafter"/>
</dbReference>
<feature type="compositionally biased region" description="Low complexity" evidence="7">
    <location>
        <begin position="435"/>
        <end position="461"/>
    </location>
</feature>
<evidence type="ECO:0000256" key="5">
    <source>
        <dbReference type="ARBA" id="ARBA00023136"/>
    </source>
</evidence>
<keyword evidence="6" id="KW-0539">Nucleus</keyword>
<gene>
    <name evidence="10" type="ORF">BCR35DRAFT_101788</name>
</gene>
<accession>A0A1Y2F3F2</accession>
<dbReference type="GO" id="GO:0005783">
    <property type="term" value="C:endoplasmic reticulum"/>
    <property type="evidence" value="ECO:0007669"/>
    <property type="project" value="TreeGrafter"/>
</dbReference>
<evidence type="ECO:0000256" key="3">
    <source>
        <dbReference type="ARBA" id="ARBA00022692"/>
    </source>
</evidence>
<evidence type="ECO:0000259" key="9">
    <source>
        <dbReference type="Pfam" id="PF12949"/>
    </source>
</evidence>
<name>A0A1Y2F3F2_9BASI</name>
<feature type="domain" description="HeH/LEM" evidence="9">
    <location>
        <begin position="17"/>
        <end position="46"/>
    </location>
</feature>
<feature type="compositionally biased region" description="Acidic residues" evidence="7">
    <location>
        <begin position="138"/>
        <end position="161"/>
    </location>
</feature>
<dbReference type="Proteomes" id="UP000193467">
    <property type="component" value="Unassembled WGS sequence"/>
</dbReference>
<dbReference type="EMBL" id="MCGR01000029">
    <property type="protein sequence ID" value="ORY78411.1"/>
    <property type="molecule type" value="Genomic_DNA"/>
</dbReference>
<feature type="compositionally biased region" description="Pro residues" evidence="7">
    <location>
        <begin position="485"/>
        <end position="499"/>
    </location>
</feature>
<keyword evidence="2" id="KW-0597">Phosphoprotein</keyword>
<dbReference type="PANTHER" id="PTHR47808:SF2">
    <property type="entry name" value="LEM DOMAIN-CONTAINING PROTEIN 2"/>
    <property type="match status" value="1"/>
</dbReference>
<reference evidence="10 11" key="1">
    <citation type="submission" date="2016-07" db="EMBL/GenBank/DDBJ databases">
        <title>Pervasive Adenine N6-methylation of Active Genes in Fungi.</title>
        <authorList>
            <consortium name="DOE Joint Genome Institute"/>
            <person name="Mondo S.J."/>
            <person name="Dannebaum R.O."/>
            <person name="Kuo R.C."/>
            <person name="Labutti K."/>
            <person name="Haridas S."/>
            <person name="Kuo A."/>
            <person name="Salamov A."/>
            <person name="Ahrendt S.R."/>
            <person name="Lipzen A."/>
            <person name="Sullivan W."/>
            <person name="Andreopoulos W.B."/>
            <person name="Clum A."/>
            <person name="Lindquist E."/>
            <person name="Daum C."/>
            <person name="Ramamoorthy G.K."/>
            <person name="Gryganskyi A."/>
            <person name="Culley D."/>
            <person name="Magnuson J.K."/>
            <person name="James T.Y."/>
            <person name="O'Malley M.A."/>
            <person name="Stajich J.E."/>
            <person name="Spatafora J.W."/>
            <person name="Visel A."/>
            <person name="Grigoriev I.V."/>
        </authorList>
    </citation>
    <scope>NUCLEOTIDE SEQUENCE [LARGE SCALE GENOMIC DNA]</scope>
    <source>
        <strain evidence="10 11">62-1032</strain>
    </source>
</reference>
<dbReference type="InterPro" id="IPR044780">
    <property type="entry name" value="Heh2/Src1"/>
</dbReference>
<feature type="compositionally biased region" description="Basic residues" evidence="7">
    <location>
        <begin position="124"/>
        <end position="134"/>
    </location>
</feature>
<dbReference type="InterPro" id="IPR018996">
    <property type="entry name" value="Man1/Src1-like_C"/>
</dbReference>
<dbReference type="InterPro" id="IPR041885">
    <property type="entry name" value="MAN1_winged_helix_dom"/>
</dbReference>
<evidence type="ECO:0000256" key="1">
    <source>
        <dbReference type="ARBA" id="ARBA00004540"/>
    </source>
</evidence>
<comment type="caution">
    <text evidence="10">The sequence shown here is derived from an EMBL/GenBank/DDBJ whole genome shotgun (WGS) entry which is preliminary data.</text>
</comment>
<evidence type="ECO:0000313" key="10">
    <source>
        <dbReference type="EMBL" id="ORY78411.1"/>
    </source>
</evidence>
<feature type="compositionally biased region" description="Basic residues" evidence="7">
    <location>
        <begin position="107"/>
        <end position="116"/>
    </location>
</feature>
<feature type="domain" description="Man1/Src1-like C-terminal" evidence="8">
    <location>
        <begin position="515"/>
        <end position="849"/>
    </location>
</feature>